<evidence type="ECO:0000313" key="1">
    <source>
        <dbReference type="EMBL" id="KAG5393565.1"/>
    </source>
</evidence>
<dbReference type="EMBL" id="JADBGQ010000006">
    <property type="protein sequence ID" value="KAG5393565.1"/>
    <property type="molecule type" value="Genomic_DNA"/>
</dbReference>
<protein>
    <submittedName>
        <fullName evidence="1">Uncharacterized protein</fullName>
    </submittedName>
</protein>
<comment type="caution">
    <text evidence="1">The sequence shown here is derived from an EMBL/GenBank/DDBJ whole genome shotgun (WGS) entry which is preliminary data.</text>
</comment>
<accession>A0ABQ7M6P4</accession>
<dbReference type="Proteomes" id="UP000823674">
    <property type="component" value="Chromosome A06"/>
</dbReference>
<proteinExistence type="predicted"/>
<reference evidence="1 2" key="1">
    <citation type="submission" date="2021-03" db="EMBL/GenBank/DDBJ databases">
        <authorList>
            <person name="King G.J."/>
            <person name="Bancroft I."/>
            <person name="Baten A."/>
            <person name="Bloomfield J."/>
            <person name="Borpatragohain P."/>
            <person name="He Z."/>
            <person name="Irish N."/>
            <person name="Irwin J."/>
            <person name="Liu K."/>
            <person name="Mauleon R.P."/>
            <person name="Moore J."/>
            <person name="Morris R."/>
            <person name="Ostergaard L."/>
            <person name="Wang B."/>
            <person name="Wells R."/>
        </authorList>
    </citation>
    <scope>NUCLEOTIDE SEQUENCE [LARGE SCALE GENOMIC DNA]</scope>
    <source>
        <strain evidence="1">R-o-18</strain>
        <tissue evidence="1">Leaf</tissue>
    </source>
</reference>
<gene>
    <name evidence="1" type="primary">A06g506000.1_BraROA</name>
    <name evidence="1" type="ORF">IGI04_023528</name>
</gene>
<evidence type="ECO:0000313" key="2">
    <source>
        <dbReference type="Proteomes" id="UP000823674"/>
    </source>
</evidence>
<name>A0ABQ7M6P4_BRACM</name>
<keyword evidence="2" id="KW-1185">Reference proteome</keyword>
<sequence length="106" mass="11809">MATPMDPTPHTHYSHSIPPHFSQAYLCKTNDALQSDCDDEALLLSSVCSPLLLLSSGRSPLLLPSSVCSQLLLRDSVYSHLLLRSVSILWALDKIRFESLTLDRQE</sequence>
<organism evidence="1 2">
    <name type="scientific">Brassica rapa subsp. trilocularis</name>
    <dbReference type="NCBI Taxonomy" id="1813537"/>
    <lineage>
        <taxon>Eukaryota</taxon>
        <taxon>Viridiplantae</taxon>
        <taxon>Streptophyta</taxon>
        <taxon>Embryophyta</taxon>
        <taxon>Tracheophyta</taxon>
        <taxon>Spermatophyta</taxon>
        <taxon>Magnoliopsida</taxon>
        <taxon>eudicotyledons</taxon>
        <taxon>Gunneridae</taxon>
        <taxon>Pentapetalae</taxon>
        <taxon>rosids</taxon>
        <taxon>malvids</taxon>
        <taxon>Brassicales</taxon>
        <taxon>Brassicaceae</taxon>
        <taxon>Brassiceae</taxon>
        <taxon>Brassica</taxon>
    </lineage>
</organism>